<protein>
    <submittedName>
        <fullName evidence="9">Fe2+-dependent dioxygenase</fullName>
    </submittedName>
</protein>
<feature type="domain" description="Fe2OG dioxygenase" evidence="8">
    <location>
        <begin position="78"/>
        <end position="178"/>
    </location>
</feature>
<dbReference type="InterPro" id="IPR005123">
    <property type="entry name" value="Oxoglu/Fe-dep_dioxygenase_dom"/>
</dbReference>
<evidence type="ECO:0000313" key="10">
    <source>
        <dbReference type="Proteomes" id="UP001523392"/>
    </source>
</evidence>
<evidence type="ECO:0000313" key="9">
    <source>
        <dbReference type="EMBL" id="MCO6419130.1"/>
    </source>
</evidence>
<feature type="binding site" evidence="7">
    <location>
        <position position="159"/>
    </location>
    <ligand>
        <name>Fe cation</name>
        <dbReference type="ChEBI" id="CHEBI:24875"/>
    </ligand>
</feature>
<dbReference type="NCBIfam" id="NF003974">
    <property type="entry name" value="PRK05467.1-3"/>
    <property type="match status" value="1"/>
</dbReference>
<evidence type="ECO:0000256" key="2">
    <source>
        <dbReference type="ARBA" id="ARBA00022723"/>
    </source>
</evidence>
<evidence type="ECO:0000259" key="8">
    <source>
        <dbReference type="PROSITE" id="PS51471"/>
    </source>
</evidence>
<dbReference type="EMBL" id="JAFIRR010000173">
    <property type="protein sequence ID" value="MCO6419130.1"/>
    <property type="molecule type" value="Genomic_DNA"/>
</dbReference>
<proteinExistence type="inferred from homology"/>
<dbReference type="InterPro" id="IPR006620">
    <property type="entry name" value="Pro_4_hyd_alph"/>
</dbReference>
<dbReference type="PROSITE" id="PS51471">
    <property type="entry name" value="FE2OG_OXY"/>
    <property type="match status" value="1"/>
</dbReference>
<keyword evidence="10" id="KW-1185">Reference proteome</keyword>
<dbReference type="Pfam" id="PF18331">
    <property type="entry name" value="PKHD_C"/>
    <property type="match status" value="1"/>
</dbReference>
<evidence type="ECO:0000256" key="6">
    <source>
        <dbReference type="ARBA" id="ARBA00023004"/>
    </source>
</evidence>
<reference evidence="9 10" key="1">
    <citation type="submission" date="2021-12" db="EMBL/GenBank/DDBJ databases">
        <title>Siccirubricoccus leaddurans sp. nov., a high concentration Zn2+ tolerance bacterium.</title>
        <authorList>
            <person name="Cao Y."/>
        </authorList>
    </citation>
    <scope>NUCLEOTIDE SEQUENCE [LARGE SCALE GENOMIC DNA]</scope>
    <source>
        <strain evidence="9 10">KC 17139</strain>
    </source>
</reference>
<dbReference type="PANTHER" id="PTHR41536">
    <property type="entry name" value="PKHD-TYPE HYDROXYLASE YBIX"/>
    <property type="match status" value="1"/>
</dbReference>
<name>A0ABT1DDT7_9PROT</name>
<dbReference type="GO" id="GO:0051213">
    <property type="term" value="F:dioxygenase activity"/>
    <property type="evidence" value="ECO:0007669"/>
    <property type="project" value="UniProtKB-KW"/>
</dbReference>
<dbReference type="Gene3D" id="4.10.860.20">
    <property type="entry name" value="Rabenosyn, Rab binding domain"/>
    <property type="match status" value="1"/>
</dbReference>
<comment type="cofactor">
    <cofactor evidence="1 7">
        <name>L-ascorbate</name>
        <dbReference type="ChEBI" id="CHEBI:38290"/>
    </cofactor>
</comment>
<keyword evidence="6 7" id="KW-0408">Iron</keyword>
<keyword evidence="5 7" id="KW-0560">Oxidoreductase</keyword>
<dbReference type="Pfam" id="PF13640">
    <property type="entry name" value="2OG-FeII_Oxy_3"/>
    <property type="match status" value="1"/>
</dbReference>
<organism evidence="9 10">
    <name type="scientific">Siccirubricoccus soli</name>
    <dbReference type="NCBI Taxonomy" id="2899147"/>
    <lineage>
        <taxon>Bacteria</taxon>
        <taxon>Pseudomonadati</taxon>
        <taxon>Pseudomonadota</taxon>
        <taxon>Alphaproteobacteria</taxon>
        <taxon>Acetobacterales</taxon>
        <taxon>Roseomonadaceae</taxon>
        <taxon>Siccirubricoccus</taxon>
    </lineage>
</organism>
<dbReference type="InterPro" id="IPR041097">
    <property type="entry name" value="PKHD_C"/>
</dbReference>
<feature type="binding site" evidence="7">
    <location>
        <position position="96"/>
    </location>
    <ligand>
        <name>Fe cation</name>
        <dbReference type="ChEBI" id="CHEBI:24875"/>
    </ligand>
</feature>
<comment type="cofactor">
    <cofactor evidence="7">
        <name>Fe(2+)</name>
        <dbReference type="ChEBI" id="CHEBI:29033"/>
    </cofactor>
    <text evidence="7">Binds 1 Fe(2+) ion per subunit.</text>
</comment>
<dbReference type="PANTHER" id="PTHR41536:SF1">
    <property type="entry name" value="PKHD-TYPE HYDROXYLASE YBIX"/>
    <property type="match status" value="1"/>
</dbReference>
<evidence type="ECO:0000256" key="7">
    <source>
        <dbReference type="HAMAP-Rule" id="MF_00657"/>
    </source>
</evidence>
<dbReference type="RefSeq" id="WP_252955753.1">
    <property type="nucleotide sequence ID" value="NZ_JAFIRR010000173.1"/>
</dbReference>
<gene>
    <name evidence="9" type="ORF">JYK14_23640</name>
</gene>
<dbReference type="InterPro" id="IPR044862">
    <property type="entry name" value="Pro_4_hyd_alph_FE2OG_OXY"/>
</dbReference>
<sequence length="226" mass="24053">MILPIAGLLDAATLERLRVLLAGARFGDGRRTAGWAARGAKQNEQAAPADPAVREAAGIVSAALLGHELFRAAALPRRLRPVMFARYAGAGAYGSHMDDALMGLADPAGPLRTDLSVTVFLSAPEAYEGGELVIEGVGGEAEYKLPSGCALVYPAATLHRVAPVTAGERLVAVTWAQSLVREDAARELLFDLDRARRAVFAREGDGETFRLLAKTHGNLLRRWAET</sequence>
<dbReference type="HAMAP" id="MF_00657">
    <property type="entry name" value="Hydroxyl_YbiX"/>
    <property type="match status" value="1"/>
</dbReference>
<dbReference type="NCBIfam" id="NF003975">
    <property type="entry name" value="PRK05467.1-4"/>
    <property type="match status" value="1"/>
</dbReference>
<comment type="caution">
    <text evidence="9">The sequence shown here is derived from an EMBL/GenBank/DDBJ whole genome shotgun (WGS) entry which is preliminary data.</text>
</comment>
<keyword evidence="2 7" id="KW-0479">Metal-binding</keyword>
<accession>A0ABT1DDT7</accession>
<evidence type="ECO:0000256" key="1">
    <source>
        <dbReference type="ARBA" id="ARBA00001961"/>
    </source>
</evidence>
<dbReference type="InterPro" id="IPR023550">
    <property type="entry name" value="PKHD_hydroxylase"/>
</dbReference>
<dbReference type="Gene3D" id="2.60.120.620">
    <property type="entry name" value="q2cbj1_9rhob like domain"/>
    <property type="match status" value="1"/>
</dbReference>
<dbReference type="Proteomes" id="UP001523392">
    <property type="component" value="Unassembled WGS sequence"/>
</dbReference>
<evidence type="ECO:0000256" key="5">
    <source>
        <dbReference type="ARBA" id="ARBA00023002"/>
    </source>
</evidence>
<feature type="binding site" evidence="7">
    <location>
        <position position="98"/>
    </location>
    <ligand>
        <name>Fe cation</name>
        <dbReference type="ChEBI" id="CHEBI:24875"/>
    </ligand>
</feature>
<keyword evidence="3 7" id="KW-0847">Vitamin C</keyword>
<evidence type="ECO:0000256" key="4">
    <source>
        <dbReference type="ARBA" id="ARBA00022964"/>
    </source>
</evidence>
<dbReference type="SMART" id="SM00702">
    <property type="entry name" value="P4Hc"/>
    <property type="match status" value="1"/>
</dbReference>
<keyword evidence="4 7" id="KW-0223">Dioxygenase</keyword>
<feature type="binding site" evidence="7">
    <location>
        <position position="169"/>
    </location>
    <ligand>
        <name>2-oxoglutarate</name>
        <dbReference type="ChEBI" id="CHEBI:16810"/>
    </ligand>
</feature>
<evidence type="ECO:0000256" key="3">
    <source>
        <dbReference type="ARBA" id="ARBA00022896"/>
    </source>
</evidence>